<gene>
    <name evidence="1" type="ORF">M9H77_25286</name>
</gene>
<evidence type="ECO:0000313" key="2">
    <source>
        <dbReference type="Proteomes" id="UP001060085"/>
    </source>
</evidence>
<protein>
    <submittedName>
        <fullName evidence="1">Uncharacterized protein</fullName>
    </submittedName>
</protein>
<name>A0ACC0A916_CATRO</name>
<comment type="caution">
    <text evidence="1">The sequence shown here is derived from an EMBL/GenBank/DDBJ whole genome shotgun (WGS) entry which is preliminary data.</text>
</comment>
<accession>A0ACC0A916</accession>
<dbReference type="EMBL" id="CM044706">
    <property type="protein sequence ID" value="KAI5656493.1"/>
    <property type="molecule type" value="Genomic_DNA"/>
</dbReference>
<keyword evidence="2" id="KW-1185">Reference proteome</keyword>
<proteinExistence type="predicted"/>
<sequence>MSLFLTQAVSRAELVDNPIFFTVSSPGDLVVGLLNESSRRYPKPPRLLSRLTGTVEFRESGTDLRKENKTNGENLIVQERVDRREPSSHCSKSKGRSKSRDNNRVKRVYCGKDGHMKNKCFKRTIDEKLRKQDTGLELWFEEESVVHFSDTSSNFEGPFFRVVIWFHHLADHQYTTYFPQRDGDFLEVANDLKHTYNQGP</sequence>
<organism evidence="1 2">
    <name type="scientific">Catharanthus roseus</name>
    <name type="common">Madagascar periwinkle</name>
    <name type="synonym">Vinca rosea</name>
    <dbReference type="NCBI Taxonomy" id="4058"/>
    <lineage>
        <taxon>Eukaryota</taxon>
        <taxon>Viridiplantae</taxon>
        <taxon>Streptophyta</taxon>
        <taxon>Embryophyta</taxon>
        <taxon>Tracheophyta</taxon>
        <taxon>Spermatophyta</taxon>
        <taxon>Magnoliopsida</taxon>
        <taxon>eudicotyledons</taxon>
        <taxon>Gunneridae</taxon>
        <taxon>Pentapetalae</taxon>
        <taxon>asterids</taxon>
        <taxon>lamiids</taxon>
        <taxon>Gentianales</taxon>
        <taxon>Apocynaceae</taxon>
        <taxon>Rauvolfioideae</taxon>
        <taxon>Vinceae</taxon>
        <taxon>Catharanthinae</taxon>
        <taxon>Catharanthus</taxon>
    </lineage>
</organism>
<reference evidence="2" key="1">
    <citation type="journal article" date="2023" name="Nat. Plants">
        <title>Single-cell RNA sequencing provides a high-resolution roadmap for understanding the multicellular compartmentation of specialized metabolism.</title>
        <authorList>
            <person name="Sun S."/>
            <person name="Shen X."/>
            <person name="Li Y."/>
            <person name="Li Y."/>
            <person name="Wang S."/>
            <person name="Li R."/>
            <person name="Zhang H."/>
            <person name="Shen G."/>
            <person name="Guo B."/>
            <person name="Wei J."/>
            <person name="Xu J."/>
            <person name="St-Pierre B."/>
            <person name="Chen S."/>
            <person name="Sun C."/>
        </authorList>
    </citation>
    <scope>NUCLEOTIDE SEQUENCE [LARGE SCALE GENOMIC DNA]</scope>
</reference>
<evidence type="ECO:0000313" key="1">
    <source>
        <dbReference type="EMBL" id="KAI5656493.1"/>
    </source>
</evidence>
<dbReference type="Proteomes" id="UP001060085">
    <property type="component" value="Linkage Group LG06"/>
</dbReference>